<keyword evidence="12" id="KW-1185">Reference proteome</keyword>
<reference evidence="11 12" key="1">
    <citation type="journal article" date="2018" name="Nat. Genet.">
        <title>The Rosa genome provides new insights in the design of modern roses.</title>
        <authorList>
            <person name="Bendahmane M."/>
        </authorList>
    </citation>
    <scope>NUCLEOTIDE SEQUENCE [LARGE SCALE GENOMIC DNA]</scope>
    <source>
        <strain evidence="12">cv. Old Blush</strain>
    </source>
</reference>
<comment type="similarity">
    <text evidence="9">Belongs to the auxin efflux carrier (TC 2.A.69.2) family.</text>
</comment>
<evidence type="ECO:0000256" key="4">
    <source>
        <dbReference type="ARBA" id="ARBA00022824"/>
    </source>
</evidence>
<keyword evidence="2" id="KW-0813">Transport</keyword>
<organism evidence="11 12">
    <name type="scientific">Rosa chinensis</name>
    <name type="common">China rose</name>
    <dbReference type="NCBI Taxonomy" id="74649"/>
    <lineage>
        <taxon>Eukaryota</taxon>
        <taxon>Viridiplantae</taxon>
        <taxon>Streptophyta</taxon>
        <taxon>Embryophyta</taxon>
        <taxon>Tracheophyta</taxon>
        <taxon>Spermatophyta</taxon>
        <taxon>Magnoliopsida</taxon>
        <taxon>eudicotyledons</taxon>
        <taxon>Gunneridae</taxon>
        <taxon>Pentapetalae</taxon>
        <taxon>rosids</taxon>
        <taxon>fabids</taxon>
        <taxon>Rosales</taxon>
        <taxon>Rosaceae</taxon>
        <taxon>Rosoideae</taxon>
        <taxon>Rosoideae incertae sedis</taxon>
        <taxon>Rosa</taxon>
    </lineage>
</organism>
<evidence type="ECO:0000256" key="9">
    <source>
        <dbReference type="ARBA" id="ARBA00025752"/>
    </source>
</evidence>
<protein>
    <submittedName>
        <fullName evidence="11">Putative membrane transport protein</fullName>
    </submittedName>
</protein>
<evidence type="ECO:0000313" key="11">
    <source>
        <dbReference type="EMBL" id="PRQ19633.1"/>
    </source>
</evidence>
<comment type="subcellular location">
    <subcellularLocation>
        <location evidence="1">Endoplasmic reticulum membrane</location>
        <topology evidence="1">Multi-pass membrane protein</topology>
    </subcellularLocation>
</comment>
<evidence type="ECO:0000256" key="5">
    <source>
        <dbReference type="ARBA" id="ARBA00022989"/>
    </source>
</evidence>
<sequence length="61" mass="6828">MCDCFSMHAFSLNIILNVLAATITQLFGAGEKECSVIMLWTYVLASVALTFWSAFFMWLVA</sequence>
<dbReference type="PANTHER" id="PTHR31651:SF33">
    <property type="entry name" value="PROTEIN PIN-LIKES 1"/>
    <property type="match status" value="1"/>
</dbReference>
<gene>
    <name evidence="11" type="ORF">RchiOBHm_Chr7g0219351</name>
</gene>
<keyword evidence="6 10" id="KW-0472">Membrane</keyword>
<comment type="caution">
    <text evidence="11">The sequence shown here is derived from an EMBL/GenBank/DDBJ whole genome shotgun (WGS) entry which is preliminary data.</text>
</comment>
<accession>A0A2P6PCH8</accession>
<evidence type="ECO:0000256" key="6">
    <source>
        <dbReference type="ARBA" id="ARBA00023136"/>
    </source>
</evidence>
<dbReference type="EMBL" id="PDCK01000045">
    <property type="protein sequence ID" value="PRQ19633.1"/>
    <property type="molecule type" value="Genomic_DNA"/>
</dbReference>
<comment type="function">
    <text evidence="8">Involved in cellular auxin homeostasis by regulating auxin metabolism. Regulates intracellular auxin accumulation at the endoplasmic reticulum and thus auxin availability for nuclear auxin signaling.</text>
</comment>
<keyword evidence="5 10" id="KW-1133">Transmembrane helix</keyword>
<dbReference type="Proteomes" id="UP000238479">
    <property type="component" value="Chromosome 7"/>
</dbReference>
<feature type="transmembrane region" description="Helical" evidence="10">
    <location>
        <begin position="6"/>
        <end position="27"/>
    </location>
</feature>
<keyword evidence="7" id="KW-0927">Auxin signaling pathway</keyword>
<evidence type="ECO:0000256" key="1">
    <source>
        <dbReference type="ARBA" id="ARBA00004477"/>
    </source>
</evidence>
<keyword evidence="4" id="KW-0256">Endoplasmic reticulum</keyword>
<name>A0A2P6PCH8_ROSCH</name>
<keyword evidence="3 10" id="KW-0812">Transmembrane</keyword>
<evidence type="ECO:0000313" key="12">
    <source>
        <dbReference type="Proteomes" id="UP000238479"/>
    </source>
</evidence>
<dbReference type="Gramene" id="PRQ19633">
    <property type="protein sequence ID" value="PRQ19633"/>
    <property type="gene ID" value="RchiOBHm_Chr7g0219351"/>
</dbReference>
<evidence type="ECO:0000256" key="7">
    <source>
        <dbReference type="ARBA" id="ARBA00023294"/>
    </source>
</evidence>
<evidence type="ECO:0000256" key="10">
    <source>
        <dbReference type="SAM" id="Phobius"/>
    </source>
</evidence>
<evidence type="ECO:0000256" key="2">
    <source>
        <dbReference type="ARBA" id="ARBA00022448"/>
    </source>
</evidence>
<proteinExistence type="inferred from homology"/>
<dbReference type="GO" id="GO:0005789">
    <property type="term" value="C:endoplasmic reticulum membrane"/>
    <property type="evidence" value="ECO:0007669"/>
    <property type="project" value="UniProtKB-SubCell"/>
</dbReference>
<dbReference type="Pfam" id="PF03547">
    <property type="entry name" value="Mem_trans"/>
    <property type="match status" value="1"/>
</dbReference>
<dbReference type="GO" id="GO:0080162">
    <property type="term" value="P:endoplasmic reticulum to cytosol auxin transport"/>
    <property type="evidence" value="ECO:0007669"/>
    <property type="project" value="InterPro"/>
</dbReference>
<dbReference type="InterPro" id="IPR004776">
    <property type="entry name" value="Mem_transp_PIN-like"/>
</dbReference>
<evidence type="ECO:0000256" key="8">
    <source>
        <dbReference type="ARBA" id="ARBA00025100"/>
    </source>
</evidence>
<dbReference type="InterPro" id="IPR045033">
    <property type="entry name" value="PILS1/3/4/5/7"/>
</dbReference>
<dbReference type="GO" id="GO:0009734">
    <property type="term" value="P:auxin-activated signaling pathway"/>
    <property type="evidence" value="ECO:0007669"/>
    <property type="project" value="UniProtKB-KW"/>
</dbReference>
<dbReference type="AlphaFoldDB" id="A0A2P6PCH8"/>
<feature type="transmembrane region" description="Helical" evidence="10">
    <location>
        <begin position="39"/>
        <end position="60"/>
    </location>
</feature>
<evidence type="ECO:0000256" key="3">
    <source>
        <dbReference type="ARBA" id="ARBA00022692"/>
    </source>
</evidence>
<dbReference type="STRING" id="74649.A0A2P6PCH8"/>
<dbReference type="PANTHER" id="PTHR31651">
    <property type="match status" value="1"/>
</dbReference>